<dbReference type="Proteomes" id="UP000814128">
    <property type="component" value="Unassembled WGS sequence"/>
</dbReference>
<name>A0ACB8QUU7_9AGAM</name>
<feature type="non-terminal residue" evidence="1">
    <location>
        <position position="1"/>
    </location>
</feature>
<accession>A0ACB8QUU7</accession>
<evidence type="ECO:0000313" key="1">
    <source>
        <dbReference type="EMBL" id="KAI0035463.1"/>
    </source>
</evidence>
<keyword evidence="2" id="KW-1185">Reference proteome</keyword>
<gene>
    <name evidence="1" type="ORF">K488DRAFT_43200</name>
</gene>
<protein>
    <submittedName>
        <fullName evidence="1">Cytochrome P450</fullName>
    </submittedName>
</protein>
<reference evidence="1" key="2">
    <citation type="journal article" date="2022" name="New Phytol.">
        <title>Evolutionary transition to the ectomycorrhizal habit in the genomes of a hyperdiverse lineage of mushroom-forming fungi.</title>
        <authorList>
            <person name="Looney B."/>
            <person name="Miyauchi S."/>
            <person name="Morin E."/>
            <person name="Drula E."/>
            <person name="Courty P.E."/>
            <person name="Kohler A."/>
            <person name="Kuo A."/>
            <person name="LaButti K."/>
            <person name="Pangilinan J."/>
            <person name="Lipzen A."/>
            <person name="Riley R."/>
            <person name="Andreopoulos W."/>
            <person name="He G."/>
            <person name="Johnson J."/>
            <person name="Nolan M."/>
            <person name="Tritt A."/>
            <person name="Barry K.W."/>
            <person name="Grigoriev I.V."/>
            <person name="Nagy L.G."/>
            <person name="Hibbett D."/>
            <person name="Henrissat B."/>
            <person name="Matheny P.B."/>
            <person name="Labbe J."/>
            <person name="Martin F.M."/>
        </authorList>
    </citation>
    <scope>NUCLEOTIDE SEQUENCE</scope>
    <source>
        <strain evidence="1">EC-137</strain>
    </source>
</reference>
<organism evidence="1 2">
    <name type="scientific">Vararia minispora EC-137</name>
    <dbReference type="NCBI Taxonomy" id="1314806"/>
    <lineage>
        <taxon>Eukaryota</taxon>
        <taxon>Fungi</taxon>
        <taxon>Dikarya</taxon>
        <taxon>Basidiomycota</taxon>
        <taxon>Agaricomycotina</taxon>
        <taxon>Agaricomycetes</taxon>
        <taxon>Russulales</taxon>
        <taxon>Lachnocladiaceae</taxon>
        <taxon>Vararia</taxon>
    </lineage>
</organism>
<proteinExistence type="predicted"/>
<comment type="caution">
    <text evidence="1">The sequence shown here is derived from an EMBL/GenBank/DDBJ whole genome shotgun (WGS) entry which is preliminary data.</text>
</comment>
<dbReference type="EMBL" id="MU273484">
    <property type="protein sequence ID" value="KAI0035463.1"/>
    <property type="molecule type" value="Genomic_DNA"/>
</dbReference>
<evidence type="ECO:0000313" key="2">
    <source>
        <dbReference type="Proteomes" id="UP000814128"/>
    </source>
</evidence>
<sequence>LGNLEEIFNPFAHAFISDVSNRYGSVIKINGFLGDIQLLVSDTKALTHVLVKDGAFWESDDFTVALGAVTFGPGFFGTIGAPHQRQRKQFMPVFTAANLRTFFPTFEQLTLMFQDRLRGLIARDGSATKVDIMPYATRLSLELIGVIAFGHSFDAAADGGKDEYSESLARVFPTVSKMQRWAPLLPIFRKLFSPEFCRRLVEMSPFKPIHEYKNIVDTVHRNSVDIMQRAKALALSSSNAHGEDKNATSALRQVIEANAKRDDSDRSSDAELYAQINSILFAGTEAGAVTVARILLTLAENPKVQETLRRELSEAGQLDHDKLMALPYLDAIYKETMRLYPPVWVTYRQAYTDCVLPLGRPVLRTDGIEVDNVFVPKNTVCLVNIVGANRDPLTWGADAQDWRPERWLSPLPDSVAKAQVPSLYANTLSFAAGTRGCIGHKFAHIATKTVIAHLVSEFSFTITDRRILWKSGTIVSPCIDPAGPPSLPLLVTRVEKE</sequence>
<reference evidence="1" key="1">
    <citation type="submission" date="2021-02" db="EMBL/GenBank/DDBJ databases">
        <authorList>
            <consortium name="DOE Joint Genome Institute"/>
            <person name="Ahrendt S."/>
            <person name="Looney B.P."/>
            <person name="Miyauchi S."/>
            <person name="Morin E."/>
            <person name="Drula E."/>
            <person name="Courty P.E."/>
            <person name="Chicoki N."/>
            <person name="Fauchery L."/>
            <person name="Kohler A."/>
            <person name="Kuo A."/>
            <person name="Labutti K."/>
            <person name="Pangilinan J."/>
            <person name="Lipzen A."/>
            <person name="Riley R."/>
            <person name="Andreopoulos W."/>
            <person name="He G."/>
            <person name="Johnson J."/>
            <person name="Barry K.W."/>
            <person name="Grigoriev I.V."/>
            <person name="Nagy L."/>
            <person name="Hibbett D."/>
            <person name="Henrissat B."/>
            <person name="Matheny P.B."/>
            <person name="Labbe J."/>
            <person name="Martin F."/>
        </authorList>
    </citation>
    <scope>NUCLEOTIDE SEQUENCE</scope>
    <source>
        <strain evidence="1">EC-137</strain>
    </source>
</reference>